<evidence type="ECO:0000313" key="4">
    <source>
        <dbReference type="Proteomes" id="UP001477278"/>
    </source>
</evidence>
<sequence>MEITLIMNNFSVTKSNSLIDASYKLNVQAQKLVLACLGKVDPRSEIPKQMTITAAEFSELMGVPNAHRELYIAVDALFGSSIKIRDGNDDVEVYWIQKKSKKIKGAGSVTITWSDDVLKYISSLKSRFTSYKLRNIANLQSGHSIRLYELLMKFNSTGERVIYLNDFKSALGLEDKYSEFKVLNRDVIKPAIKELNQRSDLIIKYETIKKGRTVAALSFEFKQSKQLKMDI</sequence>
<proteinExistence type="inferred from homology"/>
<name>A0ABV0FV21_9GAMM</name>
<dbReference type="SUPFAM" id="SSF46785">
    <property type="entry name" value="Winged helix' DNA-binding domain"/>
    <property type="match status" value="2"/>
</dbReference>
<keyword evidence="4" id="KW-1185">Reference proteome</keyword>
<dbReference type="InterPro" id="IPR036390">
    <property type="entry name" value="WH_DNA-bd_sf"/>
</dbReference>
<dbReference type="RefSeq" id="WP_347691069.1">
    <property type="nucleotide sequence ID" value="NZ_JBDPZN010000024.1"/>
</dbReference>
<comment type="caution">
    <text evidence="3">The sequence shown here is derived from an EMBL/GenBank/DDBJ whole genome shotgun (WGS) entry which is preliminary data.</text>
</comment>
<protein>
    <submittedName>
        <fullName evidence="3">Replication initiation protein</fullName>
    </submittedName>
</protein>
<dbReference type="Pfam" id="PF21205">
    <property type="entry name" value="Rep3_C"/>
    <property type="match status" value="1"/>
</dbReference>
<dbReference type="Gene3D" id="1.10.10.10">
    <property type="entry name" value="Winged helix-like DNA-binding domain superfamily/Winged helix DNA-binding domain"/>
    <property type="match status" value="2"/>
</dbReference>
<accession>A0ABV0FV21</accession>
<organism evidence="3 4">
    <name type="scientific">Shewanella vesiculosa</name>
    <dbReference type="NCBI Taxonomy" id="518738"/>
    <lineage>
        <taxon>Bacteria</taxon>
        <taxon>Pseudomonadati</taxon>
        <taxon>Pseudomonadota</taxon>
        <taxon>Gammaproteobacteria</taxon>
        <taxon>Alteromonadales</taxon>
        <taxon>Shewanellaceae</taxon>
        <taxon>Shewanella</taxon>
    </lineage>
</organism>
<dbReference type="InterPro" id="IPR000525">
    <property type="entry name" value="Initiator_Rep_WH1"/>
</dbReference>
<dbReference type="InterPro" id="IPR036388">
    <property type="entry name" value="WH-like_DNA-bd_sf"/>
</dbReference>
<reference evidence="3 4" key="1">
    <citation type="submission" date="2024-05" db="EMBL/GenBank/DDBJ databases">
        <title>Genome sequencing of Marine Estuary Bacteria, Shewanella vesiculosa and S. baltica, and Pseudomonas syringae.</title>
        <authorList>
            <person name="Gurung A."/>
            <person name="Maclea K.S."/>
        </authorList>
    </citation>
    <scope>NUCLEOTIDE SEQUENCE [LARGE SCALE GENOMIC DNA]</scope>
    <source>
        <strain evidence="3 4">1A</strain>
    </source>
</reference>
<dbReference type="Proteomes" id="UP001477278">
    <property type="component" value="Unassembled WGS sequence"/>
</dbReference>
<gene>
    <name evidence="3" type="ORF">ABHN84_20710</name>
</gene>
<evidence type="ECO:0000259" key="2">
    <source>
        <dbReference type="Pfam" id="PF01051"/>
    </source>
</evidence>
<dbReference type="Pfam" id="PF01051">
    <property type="entry name" value="Rep3_N"/>
    <property type="match status" value="1"/>
</dbReference>
<evidence type="ECO:0000256" key="1">
    <source>
        <dbReference type="ARBA" id="ARBA00038283"/>
    </source>
</evidence>
<feature type="domain" description="Initiator Rep protein WH1" evidence="2">
    <location>
        <begin position="12"/>
        <end position="152"/>
    </location>
</feature>
<evidence type="ECO:0000313" key="3">
    <source>
        <dbReference type="EMBL" id="MEO3684689.1"/>
    </source>
</evidence>
<dbReference type="EMBL" id="JBDPZN010000024">
    <property type="protein sequence ID" value="MEO3684689.1"/>
    <property type="molecule type" value="Genomic_DNA"/>
</dbReference>
<comment type="similarity">
    <text evidence="1">Belongs to the initiator RepB protein family.</text>
</comment>